<keyword evidence="6 7" id="KW-0472">Membrane</keyword>
<dbReference type="RefSeq" id="WP_217632531.1">
    <property type="nucleotide sequence ID" value="NZ_FNTX01000002.1"/>
</dbReference>
<evidence type="ECO:0000313" key="9">
    <source>
        <dbReference type="EMBL" id="SEF00344.1"/>
    </source>
</evidence>
<organism evidence="9 10">
    <name type="scientific">Ruania alba</name>
    <dbReference type="NCBI Taxonomy" id="648782"/>
    <lineage>
        <taxon>Bacteria</taxon>
        <taxon>Bacillati</taxon>
        <taxon>Actinomycetota</taxon>
        <taxon>Actinomycetes</taxon>
        <taxon>Micrococcales</taxon>
        <taxon>Ruaniaceae</taxon>
        <taxon>Ruania</taxon>
    </lineage>
</organism>
<keyword evidence="10" id="KW-1185">Reference proteome</keyword>
<feature type="transmembrane region" description="Helical" evidence="7">
    <location>
        <begin position="303"/>
        <end position="321"/>
    </location>
</feature>
<keyword evidence="3" id="KW-1003">Cell membrane</keyword>
<proteinExistence type="inferred from homology"/>
<dbReference type="Pfam" id="PF19300">
    <property type="entry name" value="BPD_transp_1_N"/>
    <property type="match status" value="1"/>
</dbReference>
<evidence type="ECO:0000256" key="7">
    <source>
        <dbReference type="RuleBase" id="RU363032"/>
    </source>
</evidence>
<protein>
    <submittedName>
        <fullName evidence="9">Peptide/nickel transport system permease protein</fullName>
    </submittedName>
</protein>
<evidence type="ECO:0000259" key="8">
    <source>
        <dbReference type="PROSITE" id="PS50928"/>
    </source>
</evidence>
<dbReference type="InterPro" id="IPR045621">
    <property type="entry name" value="BPD_transp_1_N"/>
</dbReference>
<feature type="transmembrane region" description="Helical" evidence="7">
    <location>
        <begin position="271"/>
        <end position="291"/>
    </location>
</feature>
<evidence type="ECO:0000256" key="2">
    <source>
        <dbReference type="ARBA" id="ARBA00022448"/>
    </source>
</evidence>
<dbReference type="GO" id="GO:0005886">
    <property type="term" value="C:plasma membrane"/>
    <property type="evidence" value="ECO:0007669"/>
    <property type="project" value="UniProtKB-SubCell"/>
</dbReference>
<dbReference type="Pfam" id="PF00528">
    <property type="entry name" value="BPD_transp_1"/>
    <property type="match status" value="1"/>
</dbReference>
<dbReference type="SUPFAM" id="SSF161098">
    <property type="entry name" value="MetI-like"/>
    <property type="match status" value="1"/>
</dbReference>
<evidence type="ECO:0000256" key="3">
    <source>
        <dbReference type="ARBA" id="ARBA00022475"/>
    </source>
</evidence>
<feature type="domain" description="ABC transmembrane type-1" evidence="8">
    <location>
        <begin position="94"/>
        <end position="321"/>
    </location>
</feature>
<dbReference type="AlphaFoldDB" id="A0A1H5NFV8"/>
<name>A0A1H5NFV8_9MICO</name>
<evidence type="ECO:0000256" key="1">
    <source>
        <dbReference type="ARBA" id="ARBA00004651"/>
    </source>
</evidence>
<dbReference type="Gene3D" id="1.10.3720.10">
    <property type="entry name" value="MetI-like"/>
    <property type="match status" value="1"/>
</dbReference>
<comment type="similarity">
    <text evidence="7">Belongs to the binding-protein-dependent transport system permease family.</text>
</comment>
<dbReference type="PANTHER" id="PTHR43163:SF6">
    <property type="entry name" value="DIPEPTIDE TRANSPORT SYSTEM PERMEASE PROTEIN DPPB-RELATED"/>
    <property type="match status" value="1"/>
</dbReference>
<dbReference type="PROSITE" id="PS50928">
    <property type="entry name" value="ABC_TM1"/>
    <property type="match status" value="1"/>
</dbReference>
<dbReference type="STRING" id="648782.SAMN04488554_4287"/>
<evidence type="ECO:0000256" key="4">
    <source>
        <dbReference type="ARBA" id="ARBA00022692"/>
    </source>
</evidence>
<feature type="transmembrane region" description="Helical" evidence="7">
    <location>
        <begin position="199"/>
        <end position="218"/>
    </location>
</feature>
<dbReference type="InterPro" id="IPR035906">
    <property type="entry name" value="MetI-like_sf"/>
</dbReference>
<comment type="subcellular location">
    <subcellularLocation>
        <location evidence="1 7">Cell membrane</location>
        <topology evidence="1 7">Multi-pass membrane protein</topology>
    </subcellularLocation>
</comment>
<sequence>MPYVLRRIASMIPALLGVIVCIFLITRVLPGDPARTFAGEQAAPSVVEQVRREMGLDLPLWEQFLRYVADLLRGDLGFSWHTGRTVVEEFTIRLPATVELSLAALVIALLIGVPVGIISATRRDRPIDHISRVLSLVGASMPLFWLGLMVIYLFYGQLGWEPAPLGRVDSGVNPPTSITGLYVIDSLLTGDTVALRSSLAHLIWPAMVLATGSTAIIARMTRSAMLEVIDQDYIRTARSKGLPPLTVVVKHALKNAAPVTMTVVGLQFGQLLGGAVITETIFTWPGLGSYVTDAVLATDYAPVQAFTLLAAVVYLVVNLLVDLINGVLDPRTTHA</sequence>
<keyword evidence="4 7" id="KW-0812">Transmembrane</keyword>
<evidence type="ECO:0000313" key="10">
    <source>
        <dbReference type="Proteomes" id="UP000199220"/>
    </source>
</evidence>
<gene>
    <name evidence="9" type="ORF">SAMN04488554_4287</name>
</gene>
<dbReference type="EMBL" id="FNTX01000002">
    <property type="protein sequence ID" value="SEF00344.1"/>
    <property type="molecule type" value="Genomic_DNA"/>
</dbReference>
<keyword evidence="2 7" id="KW-0813">Transport</keyword>
<dbReference type="Proteomes" id="UP000199220">
    <property type="component" value="Unassembled WGS sequence"/>
</dbReference>
<accession>A0A1H5NFV8</accession>
<evidence type="ECO:0000256" key="6">
    <source>
        <dbReference type="ARBA" id="ARBA00023136"/>
    </source>
</evidence>
<feature type="transmembrane region" description="Helical" evidence="7">
    <location>
        <begin position="100"/>
        <end position="121"/>
    </location>
</feature>
<reference evidence="10" key="1">
    <citation type="submission" date="2016-10" db="EMBL/GenBank/DDBJ databases">
        <authorList>
            <person name="Varghese N."/>
            <person name="Submissions S."/>
        </authorList>
    </citation>
    <scope>NUCLEOTIDE SEQUENCE [LARGE SCALE GENOMIC DNA]</scope>
    <source>
        <strain evidence="10">DSM 21368</strain>
    </source>
</reference>
<keyword evidence="5 7" id="KW-1133">Transmembrane helix</keyword>
<evidence type="ECO:0000256" key="5">
    <source>
        <dbReference type="ARBA" id="ARBA00022989"/>
    </source>
</evidence>
<dbReference type="CDD" id="cd06261">
    <property type="entry name" value="TM_PBP2"/>
    <property type="match status" value="1"/>
</dbReference>
<dbReference type="GO" id="GO:0071916">
    <property type="term" value="F:dipeptide transmembrane transporter activity"/>
    <property type="evidence" value="ECO:0007669"/>
    <property type="project" value="TreeGrafter"/>
</dbReference>
<dbReference type="InterPro" id="IPR000515">
    <property type="entry name" value="MetI-like"/>
</dbReference>
<feature type="transmembrane region" description="Helical" evidence="7">
    <location>
        <begin position="133"/>
        <end position="155"/>
    </location>
</feature>
<dbReference type="PANTHER" id="PTHR43163">
    <property type="entry name" value="DIPEPTIDE TRANSPORT SYSTEM PERMEASE PROTEIN DPPB-RELATED"/>
    <property type="match status" value="1"/>
</dbReference>